<organism evidence="5 6">
    <name type="scientific">Saccoglossus kowalevskii</name>
    <name type="common">Acorn worm</name>
    <dbReference type="NCBI Taxonomy" id="10224"/>
    <lineage>
        <taxon>Eukaryota</taxon>
        <taxon>Metazoa</taxon>
        <taxon>Hemichordata</taxon>
        <taxon>Enteropneusta</taxon>
        <taxon>Harrimaniidae</taxon>
        <taxon>Saccoglossus</taxon>
    </lineage>
</organism>
<evidence type="ECO:0000313" key="5">
    <source>
        <dbReference type="Proteomes" id="UP000694865"/>
    </source>
</evidence>
<accession>A0ABM0M742</accession>
<dbReference type="RefSeq" id="XP_006815833.1">
    <property type="nucleotide sequence ID" value="XM_006815770.1"/>
</dbReference>
<proteinExistence type="predicted"/>
<feature type="compositionally biased region" description="Acidic residues" evidence="2">
    <location>
        <begin position="161"/>
        <end position="171"/>
    </location>
</feature>
<keyword evidence="3" id="KW-0472">Membrane</keyword>
<keyword evidence="5" id="KW-1185">Reference proteome</keyword>
<evidence type="ECO:0000256" key="1">
    <source>
        <dbReference type="ARBA" id="ARBA00022448"/>
    </source>
</evidence>
<sequence>MTVWNQCKRHCYRLDSRRRLYCTSIMARRWKSLIVLCCLLASTVFILWETSHVRSPRHSMKAMHEPQVYSMQQQLTVHSGKMREKQTSGNIIYEQPENEKITGNEKYDERNRIVELPKTDIKENERNELNSDMPKKASRLVENIKKELFERKPPNKHIEVPEDYDDVEESEEAAREENRDENNNGDEERMEESEHNDGGNAESKDNVPVRDEIVEETHDGDAKENNIDVALEMDENGNHREIETFFTQVESTFGDVVLFEDPELGIQDAIPVKSFLQANEDFLPLCDHFGRAFGKARSDLVLNFERIRTRYNENPELYTNLQRLINVEFEMKEDDQVATKGIRFLKRSMEFLYQLMKYIESGIELHEAANRAYDETLLPYHNWFVQKIFRVGFIALVNRRNFLDSLAVNSKDNEDPHYDELLFKQMDKYLLDIKTILDILRKYFEDYHIET</sequence>
<dbReference type="SUPFAM" id="SSF110004">
    <property type="entry name" value="Glycolipid transfer protein, GLTP"/>
    <property type="match status" value="1"/>
</dbReference>
<evidence type="ECO:0000256" key="3">
    <source>
        <dbReference type="SAM" id="Phobius"/>
    </source>
</evidence>
<reference evidence="6" key="1">
    <citation type="submission" date="2025-08" db="UniProtKB">
        <authorList>
            <consortium name="RefSeq"/>
        </authorList>
    </citation>
    <scope>IDENTIFICATION</scope>
    <source>
        <tissue evidence="6">Testes</tissue>
    </source>
</reference>
<evidence type="ECO:0000256" key="2">
    <source>
        <dbReference type="SAM" id="MobiDB-lite"/>
    </source>
</evidence>
<protein>
    <submittedName>
        <fullName evidence="6">Pleckstrin homology domain-containing family A member 8-like</fullName>
    </submittedName>
</protein>
<dbReference type="PANTHER" id="PTHR10219:SF25">
    <property type="entry name" value="PLECKSTRIN HOMOLOGY DOMAIN-CONTAINING FAMILY A MEMBER 8"/>
    <property type="match status" value="1"/>
</dbReference>
<keyword evidence="3" id="KW-1133">Transmembrane helix</keyword>
<dbReference type="GeneID" id="102807867"/>
<feature type="transmembrane region" description="Helical" evidence="3">
    <location>
        <begin position="30"/>
        <end position="48"/>
    </location>
</feature>
<dbReference type="Pfam" id="PF08718">
    <property type="entry name" value="GLTP"/>
    <property type="match status" value="1"/>
</dbReference>
<gene>
    <name evidence="6" type="primary">LOC102807867</name>
</gene>
<evidence type="ECO:0000313" key="6">
    <source>
        <dbReference type="RefSeq" id="XP_006815833.1"/>
    </source>
</evidence>
<feature type="compositionally biased region" description="Basic and acidic residues" evidence="2">
    <location>
        <begin position="172"/>
        <end position="182"/>
    </location>
</feature>
<keyword evidence="3" id="KW-0812">Transmembrane</keyword>
<dbReference type="Gene3D" id="1.10.3520.10">
    <property type="entry name" value="Glycolipid transfer protein"/>
    <property type="match status" value="1"/>
</dbReference>
<dbReference type="Proteomes" id="UP000694865">
    <property type="component" value="Unplaced"/>
</dbReference>
<evidence type="ECO:0000259" key="4">
    <source>
        <dbReference type="Pfam" id="PF08718"/>
    </source>
</evidence>
<dbReference type="InterPro" id="IPR036497">
    <property type="entry name" value="GLTP_sf"/>
</dbReference>
<name>A0ABM0M742_SACKO</name>
<dbReference type="PANTHER" id="PTHR10219">
    <property type="entry name" value="GLYCOLIPID TRANSFER PROTEIN-RELATED"/>
    <property type="match status" value="1"/>
</dbReference>
<feature type="compositionally biased region" description="Basic and acidic residues" evidence="2">
    <location>
        <begin position="192"/>
        <end position="209"/>
    </location>
</feature>
<keyword evidence="1" id="KW-0813">Transport</keyword>
<feature type="domain" description="Glycolipid transfer protein" evidence="4">
    <location>
        <begin position="270"/>
        <end position="407"/>
    </location>
</feature>
<dbReference type="InterPro" id="IPR014830">
    <property type="entry name" value="Glycolipid_transfer_prot_dom"/>
</dbReference>
<feature type="region of interest" description="Disordered" evidence="2">
    <location>
        <begin position="152"/>
        <end position="209"/>
    </location>
</feature>